<proteinExistence type="predicted"/>
<sequence>MLANGFTVRGVQDTQGTDLPRQIKSLEERLVSLEQELKTQRSISEHRRDDTPDEVSAGSEKVVPQPTCIAPVYEGISSFTGQSILASDVAQKTANSEGAGEQSDLKTSLVHLKKLLQTPTRSSFGTGYRMSRVPAARSLPTLDHLLPLDLIIAILQEIKSK</sequence>
<dbReference type="Proteomes" id="UP001165205">
    <property type="component" value="Unassembled WGS sequence"/>
</dbReference>
<evidence type="ECO:0000313" key="3">
    <source>
        <dbReference type="Proteomes" id="UP001165205"/>
    </source>
</evidence>
<organism evidence="2 3">
    <name type="scientific">Aspergillus oryzae</name>
    <name type="common">Yellow koji mold</name>
    <dbReference type="NCBI Taxonomy" id="5062"/>
    <lineage>
        <taxon>Eukaryota</taxon>
        <taxon>Fungi</taxon>
        <taxon>Dikarya</taxon>
        <taxon>Ascomycota</taxon>
        <taxon>Pezizomycotina</taxon>
        <taxon>Eurotiomycetes</taxon>
        <taxon>Eurotiomycetidae</taxon>
        <taxon>Eurotiales</taxon>
        <taxon>Aspergillaceae</taxon>
        <taxon>Aspergillus</taxon>
        <taxon>Aspergillus subgen. Circumdati</taxon>
    </lineage>
</organism>
<protein>
    <submittedName>
        <fullName evidence="2">Unnamed protein product</fullName>
    </submittedName>
</protein>
<dbReference type="AlphaFoldDB" id="A0AAN4YBS6"/>
<gene>
    <name evidence="2" type="ORF">Aory04_000215800</name>
</gene>
<evidence type="ECO:0000256" key="1">
    <source>
        <dbReference type="SAM" id="MobiDB-lite"/>
    </source>
</evidence>
<name>A0AAN4YBS6_ASPOZ</name>
<dbReference type="EMBL" id="BSYA01000015">
    <property type="protein sequence ID" value="GMG25031.1"/>
    <property type="molecule type" value="Genomic_DNA"/>
</dbReference>
<feature type="compositionally biased region" description="Basic and acidic residues" evidence="1">
    <location>
        <begin position="37"/>
        <end position="50"/>
    </location>
</feature>
<evidence type="ECO:0000313" key="2">
    <source>
        <dbReference type="EMBL" id="GMG25031.1"/>
    </source>
</evidence>
<comment type="caution">
    <text evidence="2">The sequence shown here is derived from an EMBL/GenBank/DDBJ whole genome shotgun (WGS) entry which is preliminary data.</text>
</comment>
<accession>A0AAN4YBS6</accession>
<feature type="region of interest" description="Disordered" evidence="1">
    <location>
        <begin position="37"/>
        <end position="61"/>
    </location>
</feature>
<reference evidence="2" key="1">
    <citation type="submission" date="2023-04" db="EMBL/GenBank/DDBJ databases">
        <title>Aspergillus oryzae NBRC 4228.</title>
        <authorList>
            <person name="Ichikawa N."/>
            <person name="Sato H."/>
            <person name="Tonouchi N."/>
        </authorList>
    </citation>
    <scope>NUCLEOTIDE SEQUENCE</scope>
    <source>
        <strain evidence="2">NBRC 4228</strain>
    </source>
</reference>